<dbReference type="OrthoDB" id="5597783at2759"/>
<feature type="compositionally biased region" description="Acidic residues" evidence="1">
    <location>
        <begin position="403"/>
        <end position="423"/>
    </location>
</feature>
<comment type="caution">
    <text evidence="3">The sequence shown here is derived from an EMBL/GenBank/DDBJ whole genome shotgun (WGS) entry which is preliminary data.</text>
</comment>
<dbReference type="EMBL" id="SGPL01000627">
    <property type="protein sequence ID" value="THH09484.1"/>
    <property type="molecule type" value="Genomic_DNA"/>
</dbReference>
<keyword evidence="4" id="KW-1185">Reference proteome</keyword>
<dbReference type="Pfam" id="PF25318">
    <property type="entry name" value="WHD_GDS1"/>
    <property type="match status" value="1"/>
</dbReference>
<feature type="compositionally biased region" description="Basic and acidic residues" evidence="1">
    <location>
        <begin position="235"/>
        <end position="249"/>
    </location>
</feature>
<feature type="compositionally biased region" description="Low complexity" evidence="1">
    <location>
        <begin position="292"/>
        <end position="305"/>
    </location>
</feature>
<proteinExistence type="predicted"/>
<evidence type="ECO:0000256" key="1">
    <source>
        <dbReference type="SAM" id="MobiDB-lite"/>
    </source>
</evidence>
<feature type="domain" description="GDS1 winged helix" evidence="2">
    <location>
        <begin position="84"/>
        <end position="160"/>
    </location>
</feature>
<sequence>MHSPSPLHGRPSPNPSTPHHYATRIRQNSFIRPSSRLRQASDPLAPQRRIRPAFSPSSPDSPSSDVPSSSSTMPDFPPPHVMLHAEDANSKVFIAIGRSFLSVDNRAMTIKDLAEMTMRFGLVCQNASAAGQAITTYIRNHMHRCDTQQDYPLLSRHVLSGTPSDDELALALHSRSGGAHCALAPGDNRVTNFRRGTMVWYLSRAAGAPCPFARAGVRLCDYTENGKVGAIPSGPKERKRERDRARRQEQCGQKRKRLARACADGEKADSDSASESEKRPPKVKLTLRLKPSPRSVSPTPSSSSPAPEPMPKEIILVSDQSDSEEDSTSDDSDSSSDSDDSSVQDLSMSEGSCPPANFRRSPSVPYSVASPPPDSDDDDDHGLSPIPHPRRHPSAPPQRSSWYEEEDDMDWDEDDEEDEDEPEVSGSGLVASSGHFEDSVFVKQEPCDDIRRVLDEWDDVDSGSLKVMEVVTQAAAGMGSSSPIVKVEELDTWELDGHDALSPIGYDPVGEDEAFHIKNEEDLFVPSLITGQASTFIFTDEDDIICGSPLTPLSASTPVSEIGEMRWATLRRPSELMWKDAELLGPDSIHPHELEEGLWDSKKAKSRIVDGPVPSREVSEAPSDLTPPPDTPSAESDDTQDDVPSTPPPFSSPLPSWSSPESAPDFAALSSSASRPALRNQKQPSPQERSEDEEVVVYTCEPCTPAISATQVEGIPVYQMSVSSSRFLRRIDTGFVNLNPIAKHASTPPPPTSSIPNATHISLGSSIVCGTWVPLTEAQAFVQKHPLPDDLLDVFLSGLLFERFPPALQDFHRSNACGRLLNQFGPHFQSTLEAKRRLQSQRREVPSREASTPWERGMISYWDVEDHLLSVHPSLVVNYSNVDLLQYFGKSEDKLAAETPLSPTEQEMFQTLCDVSDWEGSPMTAAAVNVDLEPLPEDDGGGIRIDKPVETVVRRRSCSRDRPLRRSKRVANAMAARSRTRSSKRGSRSSLS</sequence>
<evidence type="ECO:0000313" key="4">
    <source>
        <dbReference type="Proteomes" id="UP000310158"/>
    </source>
</evidence>
<dbReference type="Proteomes" id="UP000310158">
    <property type="component" value="Unassembled WGS sequence"/>
</dbReference>
<dbReference type="Gene3D" id="3.10.260.10">
    <property type="entry name" value="Transcription regulator HTH, APSES-type DNA-binding domain"/>
    <property type="match status" value="1"/>
</dbReference>
<name>A0A4S4LCI9_9AGAM</name>
<feature type="compositionally biased region" description="Basic and acidic residues" evidence="1">
    <location>
        <begin position="954"/>
        <end position="964"/>
    </location>
</feature>
<dbReference type="GO" id="GO:0003677">
    <property type="term" value="F:DNA binding"/>
    <property type="evidence" value="ECO:0007669"/>
    <property type="project" value="InterPro"/>
</dbReference>
<feature type="compositionally biased region" description="Acidic residues" evidence="1">
    <location>
        <begin position="321"/>
        <end position="342"/>
    </location>
</feature>
<feature type="compositionally biased region" description="Low complexity" evidence="1">
    <location>
        <begin position="55"/>
        <end position="71"/>
    </location>
</feature>
<dbReference type="InterPro" id="IPR036887">
    <property type="entry name" value="HTH_APSES_sf"/>
</dbReference>
<dbReference type="AlphaFoldDB" id="A0A4S4LCI9"/>
<reference evidence="3 4" key="1">
    <citation type="submission" date="2019-02" db="EMBL/GenBank/DDBJ databases">
        <title>Genome sequencing of the rare red list fungi Bondarzewia mesenterica.</title>
        <authorList>
            <person name="Buettner E."/>
            <person name="Kellner H."/>
        </authorList>
    </citation>
    <scope>NUCLEOTIDE SEQUENCE [LARGE SCALE GENOMIC DNA]</scope>
    <source>
        <strain evidence="3 4">DSM 108281</strain>
    </source>
</reference>
<organism evidence="3 4">
    <name type="scientific">Bondarzewia mesenterica</name>
    <dbReference type="NCBI Taxonomy" id="1095465"/>
    <lineage>
        <taxon>Eukaryota</taxon>
        <taxon>Fungi</taxon>
        <taxon>Dikarya</taxon>
        <taxon>Basidiomycota</taxon>
        <taxon>Agaricomycotina</taxon>
        <taxon>Agaricomycetes</taxon>
        <taxon>Russulales</taxon>
        <taxon>Bondarzewiaceae</taxon>
        <taxon>Bondarzewia</taxon>
    </lineage>
</organism>
<feature type="region of interest" description="Disordered" evidence="1">
    <location>
        <begin position="611"/>
        <end position="694"/>
    </location>
</feature>
<gene>
    <name evidence="3" type="ORF">EW146_g8675</name>
</gene>
<accession>A0A4S4LCI9</accession>
<evidence type="ECO:0000313" key="3">
    <source>
        <dbReference type="EMBL" id="THH09484.1"/>
    </source>
</evidence>
<feature type="compositionally biased region" description="Polar residues" evidence="1">
    <location>
        <begin position="25"/>
        <end position="38"/>
    </location>
</feature>
<protein>
    <recommendedName>
        <fullName evidence="2">GDS1 winged helix domain-containing protein</fullName>
    </recommendedName>
</protein>
<dbReference type="InterPro" id="IPR057511">
    <property type="entry name" value="WH_GDS1"/>
</dbReference>
<feature type="region of interest" description="Disordered" evidence="1">
    <location>
        <begin position="226"/>
        <end position="437"/>
    </location>
</feature>
<feature type="region of interest" description="Disordered" evidence="1">
    <location>
        <begin position="1"/>
        <end position="82"/>
    </location>
</feature>
<feature type="compositionally biased region" description="Basic residues" evidence="1">
    <location>
        <begin position="978"/>
        <end position="992"/>
    </location>
</feature>
<feature type="compositionally biased region" description="Basic and acidic residues" evidence="1">
    <location>
        <begin position="263"/>
        <end position="280"/>
    </location>
</feature>
<evidence type="ECO:0000259" key="2">
    <source>
        <dbReference type="Pfam" id="PF25318"/>
    </source>
</evidence>
<dbReference type="SUPFAM" id="SSF54616">
    <property type="entry name" value="DNA-binding domain of Mlu1-box binding protein MBP1"/>
    <property type="match status" value="1"/>
</dbReference>
<feature type="region of interest" description="Disordered" evidence="1">
    <location>
        <begin position="954"/>
        <end position="992"/>
    </location>
</feature>
<feature type="compositionally biased region" description="Low complexity" evidence="1">
    <location>
        <begin position="653"/>
        <end position="679"/>
    </location>
</feature>